<organism evidence="9">
    <name type="scientific">Thermoleptolyngbya oregonensis NK1-22</name>
    <dbReference type="NCBI Taxonomy" id="2547457"/>
    <lineage>
        <taxon>Bacteria</taxon>
        <taxon>Bacillati</taxon>
        <taxon>Cyanobacteriota</taxon>
        <taxon>Cyanophyceae</taxon>
        <taxon>Oculatellales</taxon>
        <taxon>Oculatellaceae</taxon>
        <taxon>Thermoleptolyngbya</taxon>
    </lineage>
</organism>
<keyword evidence="3" id="KW-0813">Transport</keyword>
<evidence type="ECO:0000256" key="8">
    <source>
        <dbReference type="SAM" id="Phobius"/>
    </source>
</evidence>
<evidence type="ECO:0000256" key="5">
    <source>
        <dbReference type="ARBA" id="ARBA00022692"/>
    </source>
</evidence>
<dbReference type="EMBL" id="CP053540">
    <property type="protein sequence ID" value="WOB42582.1"/>
    <property type="molecule type" value="Genomic_DNA"/>
</dbReference>
<evidence type="ECO:0000256" key="6">
    <source>
        <dbReference type="ARBA" id="ARBA00022989"/>
    </source>
</evidence>
<evidence type="ECO:0000256" key="1">
    <source>
        <dbReference type="ARBA" id="ARBA00004651"/>
    </source>
</evidence>
<dbReference type="InterPro" id="IPR011606">
    <property type="entry name" value="Brnchd-chn_aa_trnsp_permease"/>
</dbReference>
<feature type="transmembrane region" description="Helical" evidence="8">
    <location>
        <begin position="195"/>
        <end position="212"/>
    </location>
</feature>
<dbReference type="PANTHER" id="PTHR34979">
    <property type="entry name" value="INNER MEMBRANE PROTEIN YGAZ"/>
    <property type="match status" value="1"/>
</dbReference>
<feature type="transmembrane region" description="Helical" evidence="8">
    <location>
        <begin position="52"/>
        <end position="71"/>
    </location>
</feature>
<dbReference type="RefSeq" id="WP_316791219.1">
    <property type="nucleotide sequence ID" value="NZ_CP053540.1"/>
</dbReference>
<evidence type="ECO:0000256" key="4">
    <source>
        <dbReference type="ARBA" id="ARBA00022475"/>
    </source>
</evidence>
<keyword evidence="6 8" id="KW-1133">Transmembrane helix</keyword>
<sequence>MNNHRTYAVGRFFAGCAREKSSKTQQTYRQCVSPEPTGEADMREFLRGGTRALGIVAGFLPTAVSFGAIAIQARLSVEATLGMSAWIFAGASQFAAVEGLRQGLAALSIGITVLVMNLRHVPMSLAIARHRYAQFPTWQRWLLCHGLVDEVFALEMSDPQRPFAYYLGMHCCCWGAWVAGTWLGCVVGLQIPERWLTFALPALFIYLLVNAIRQLRHPNRWIVLALSLILALGSTTLGSTGLLLSILGIAAIATLGMPEKRPGQKPG</sequence>
<keyword evidence="4" id="KW-1003">Cell membrane</keyword>
<feature type="transmembrane region" description="Helical" evidence="8">
    <location>
        <begin position="224"/>
        <end position="257"/>
    </location>
</feature>
<keyword evidence="5 8" id="KW-0812">Transmembrane</keyword>
<evidence type="ECO:0000256" key="7">
    <source>
        <dbReference type="ARBA" id="ARBA00023136"/>
    </source>
</evidence>
<feature type="transmembrane region" description="Helical" evidence="8">
    <location>
        <begin position="163"/>
        <end position="189"/>
    </location>
</feature>
<dbReference type="Pfam" id="PF03591">
    <property type="entry name" value="AzlC"/>
    <property type="match status" value="1"/>
</dbReference>
<evidence type="ECO:0000256" key="3">
    <source>
        <dbReference type="ARBA" id="ARBA00022448"/>
    </source>
</evidence>
<dbReference type="GO" id="GO:0005886">
    <property type="term" value="C:plasma membrane"/>
    <property type="evidence" value="ECO:0007669"/>
    <property type="project" value="UniProtKB-SubCell"/>
</dbReference>
<reference evidence="9" key="1">
    <citation type="submission" date="2020-05" db="EMBL/GenBank/DDBJ databases">
        <authorList>
            <person name="Zhu T."/>
            <person name="Keshari N."/>
            <person name="Lu X."/>
        </authorList>
    </citation>
    <scope>NUCLEOTIDE SEQUENCE</scope>
    <source>
        <strain evidence="9">NK1-22</strain>
    </source>
</reference>
<dbReference type="GO" id="GO:1903785">
    <property type="term" value="P:L-valine transmembrane transport"/>
    <property type="evidence" value="ECO:0007669"/>
    <property type="project" value="TreeGrafter"/>
</dbReference>
<name>A0AA97BL11_9CYAN</name>
<comment type="similarity">
    <text evidence="2">Belongs to the AzlC family.</text>
</comment>
<proteinExistence type="inferred from homology"/>
<gene>
    <name evidence="9" type="ORF">HNI00_04985</name>
</gene>
<comment type="subcellular location">
    <subcellularLocation>
        <location evidence="1">Cell membrane</location>
        <topology evidence="1">Multi-pass membrane protein</topology>
    </subcellularLocation>
</comment>
<evidence type="ECO:0000256" key="2">
    <source>
        <dbReference type="ARBA" id="ARBA00010735"/>
    </source>
</evidence>
<dbReference type="KEGG" id="tog:HNI00_04985"/>
<accession>A0AA97BL11</accession>
<dbReference type="PANTHER" id="PTHR34979:SF1">
    <property type="entry name" value="INNER MEMBRANE PROTEIN YGAZ"/>
    <property type="match status" value="1"/>
</dbReference>
<protein>
    <submittedName>
        <fullName evidence="9">AzlC family ABC transporter permease</fullName>
    </submittedName>
</protein>
<dbReference type="AlphaFoldDB" id="A0AA97BL11"/>
<evidence type="ECO:0000313" key="9">
    <source>
        <dbReference type="EMBL" id="WOB42582.1"/>
    </source>
</evidence>
<keyword evidence="7 8" id="KW-0472">Membrane</keyword>
<feature type="transmembrane region" description="Helical" evidence="8">
    <location>
        <begin position="103"/>
        <end position="121"/>
    </location>
</feature>